<dbReference type="OrthoDB" id="3942931at2759"/>
<dbReference type="SMART" id="SM00320">
    <property type="entry name" value="WD40"/>
    <property type="match status" value="10"/>
</dbReference>
<dbReference type="RefSeq" id="XP_033537642.1">
    <property type="nucleotide sequence ID" value="XM_033681665.1"/>
</dbReference>
<organism evidence="4">
    <name type="scientific">Eremomyces bilateralis CBS 781.70</name>
    <dbReference type="NCBI Taxonomy" id="1392243"/>
    <lineage>
        <taxon>Eukaryota</taxon>
        <taxon>Fungi</taxon>
        <taxon>Dikarya</taxon>
        <taxon>Ascomycota</taxon>
        <taxon>Pezizomycotina</taxon>
        <taxon>Dothideomycetes</taxon>
        <taxon>Dothideomycetes incertae sedis</taxon>
        <taxon>Eremomycetales</taxon>
        <taxon>Eremomycetaceae</taxon>
        <taxon>Eremomyces</taxon>
    </lineage>
</organism>
<keyword evidence="5" id="KW-1185">Reference proteome</keyword>
<feature type="repeat" description="WD" evidence="3">
    <location>
        <begin position="757"/>
        <end position="798"/>
    </location>
</feature>
<keyword evidence="1 3" id="KW-0853">WD repeat</keyword>
<feature type="repeat" description="WD" evidence="3">
    <location>
        <begin position="715"/>
        <end position="756"/>
    </location>
</feature>
<proteinExistence type="predicted"/>
<reference evidence="6" key="2">
    <citation type="submission" date="2020-04" db="EMBL/GenBank/DDBJ databases">
        <authorList>
            <consortium name="NCBI Genome Project"/>
        </authorList>
    </citation>
    <scope>NUCLEOTIDE SEQUENCE</scope>
    <source>
        <strain evidence="6">CBS 781.70</strain>
    </source>
</reference>
<gene>
    <name evidence="4 6" type="ORF">P152DRAFT_478614</name>
</gene>
<feature type="repeat" description="WD" evidence="3">
    <location>
        <begin position="307"/>
        <end position="348"/>
    </location>
</feature>
<feature type="repeat" description="WD" evidence="3">
    <location>
        <begin position="519"/>
        <end position="560"/>
    </location>
</feature>
<feature type="repeat" description="WD" evidence="3">
    <location>
        <begin position="561"/>
        <end position="602"/>
    </location>
</feature>
<feature type="repeat" description="WD" evidence="3">
    <location>
        <begin position="477"/>
        <end position="518"/>
    </location>
</feature>
<feature type="repeat" description="WD" evidence="3">
    <location>
        <begin position="673"/>
        <end position="714"/>
    </location>
</feature>
<dbReference type="PROSITE" id="PS50294">
    <property type="entry name" value="WD_REPEATS_REGION"/>
    <property type="match status" value="10"/>
</dbReference>
<accession>A0A6G1GDP6</accession>
<dbReference type="InterPro" id="IPR001680">
    <property type="entry name" value="WD40_rpt"/>
</dbReference>
<dbReference type="InterPro" id="IPR020472">
    <property type="entry name" value="WD40_PAC1"/>
</dbReference>
<dbReference type="CDD" id="cd00200">
    <property type="entry name" value="WD40"/>
    <property type="match status" value="2"/>
</dbReference>
<keyword evidence="2" id="KW-0677">Repeat</keyword>
<evidence type="ECO:0000313" key="5">
    <source>
        <dbReference type="Proteomes" id="UP000504638"/>
    </source>
</evidence>
<dbReference type="InterPro" id="IPR036322">
    <property type="entry name" value="WD40_repeat_dom_sf"/>
</dbReference>
<evidence type="ECO:0000313" key="6">
    <source>
        <dbReference type="RefSeq" id="XP_033537642.1"/>
    </source>
</evidence>
<feature type="repeat" description="WD" evidence="3">
    <location>
        <begin position="360"/>
        <end position="401"/>
    </location>
</feature>
<dbReference type="InterPro" id="IPR015943">
    <property type="entry name" value="WD40/YVTN_repeat-like_dom_sf"/>
</dbReference>
<dbReference type="EMBL" id="ML975150">
    <property type="protein sequence ID" value="KAF1816011.1"/>
    <property type="molecule type" value="Genomic_DNA"/>
</dbReference>
<dbReference type="SUPFAM" id="SSF50978">
    <property type="entry name" value="WD40 repeat-like"/>
    <property type="match status" value="1"/>
</dbReference>
<feature type="repeat" description="WD" evidence="3">
    <location>
        <begin position="603"/>
        <end position="635"/>
    </location>
</feature>
<dbReference type="AlphaFoldDB" id="A0A6G1GDP6"/>
<reference evidence="4 6" key="1">
    <citation type="submission" date="2020-01" db="EMBL/GenBank/DDBJ databases">
        <authorList>
            <consortium name="DOE Joint Genome Institute"/>
            <person name="Haridas S."/>
            <person name="Albert R."/>
            <person name="Binder M."/>
            <person name="Bloem J."/>
            <person name="Labutti K."/>
            <person name="Salamov A."/>
            <person name="Andreopoulos B."/>
            <person name="Baker S.E."/>
            <person name="Barry K."/>
            <person name="Bills G."/>
            <person name="Bluhm B.H."/>
            <person name="Cannon C."/>
            <person name="Castanera R."/>
            <person name="Culley D.E."/>
            <person name="Daum C."/>
            <person name="Ezra D."/>
            <person name="Gonzalez J.B."/>
            <person name="Henrissat B."/>
            <person name="Kuo A."/>
            <person name="Liang C."/>
            <person name="Lipzen A."/>
            <person name="Lutzoni F."/>
            <person name="Magnuson J."/>
            <person name="Mondo S."/>
            <person name="Nolan M."/>
            <person name="Ohm R."/>
            <person name="Pangilinan J."/>
            <person name="Park H.-J."/>
            <person name="Ramirez L."/>
            <person name="Alfaro M."/>
            <person name="Sun H."/>
            <person name="Tritt A."/>
            <person name="Yoshinaga Y."/>
            <person name="Zwiers L.-H."/>
            <person name="Turgeon B.G."/>
            <person name="Goodwin S.B."/>
            <person name="Spatafora J.W."/>
            <person name="Crous P.W."/>
            <person name="Grigoriev I.V."/>
        </authorList>
    </citation>
    <scope>NUCLEOTIDE SEQUENCE</scope>
    <source>
        <strain evidence="4 6">CBS 781.70</strain>
    </source>
</reference>
<feature type="repeat" description="WD" evidence="3">
    <location>
        <begin position="402"/>
        <end position="443"/>
    </location>
</feature>
<sequence>MAGGLFIWAATAYRFIQDGPFADERLQTLLKGSLSTGAPEEHLNELYTTVLKKAIRPKYSTEEQERLYHMQRHILGNKKQAHQILAASCIQVMSKWLKQDICGLDAPGLLASEVERTQIEQSLPPEVQYACLFWVEHVLRSEIQPSDNDYIHQFLQEHLLHWLEALGWMGKVPEGVHAITSLESLTAVNIPPSRINRSKTFPKKFQHMLKWISGSVPSASIPAYQRQVVHATERNPPGFSDFIYDAKRFILYNRPAIEQAPLQTYWSCLIFVPTTSVIRKQFEGRISGEILQLPRVSEKWNALLQTLEGHSGPVTSVAFSPDGKTLASASWDGPIRLWDARSGAALQTLEGHGGAMLQKFKVDNGAATAVAFSPDNKTLASVSWDGTVRRWDAGSGAALQTLEGHSGPVMSVAFSPDGKTLASASWDGTLRLWDTGSGAALQTLKGHGDAALPTLKGYWVAALQKLDGDEDPALQTLEFDERCVTAVAFSPDNKTLASVSCDGTVRRWDAGSGAALQTLKGHKRPVFAVAFSPDGKTLASASGDRTVRLWDAGSGAALQMLKGHKCPVLSVAFSPDGKTLASASVDRTVRRWDTGSGAALQTLKGHSDTVSAVAFSPDGKTLASASWDGTVLRWDGKMLASAPWDGAVLQWDAGSGAALLRLMGHKRGALKILRGYKGAVMAMAFSLDGKMLASGWEDGTVRLWDAGSGAVLQMLKRNGYDVTAVAFSPDGKTLASASGDRTVRLWDTGSGAALQRLKGHSGTITAMAFSPDGKTLALASGDGTARLWDAGSGAVLQTLEVGAVLETLSFSNDGTSLQTNRGSLPILQTPSNITPVISSQLPSSIFVQDQWVSRRTERILWLPLEHRPSRIAVYGGVVAFGYASGRVTMMEFAR</sequence>
<evidence type="ECO:0000313" key="4">
    <source>
        <dbReference type="EMBL" id="KAF1816011.1"/>
    </source>
</evidence>
<name>A0A6G1GDP6_9PEZI</name>
<dbReference type="Pfam" id="PF00400">
    <property type="entry name" value="WD40"/>
    <property type="match status" value="10"/>
</dbReference>
<dbReference type="PANTHER" id="PTHR19879">
    <property type="entry name" value="TRANSCRIPTION INITIATION FACTOR TFIID"/>
    <property type="match status" value="1"/>
</dbReference>
<dbReference type="PROSITE" id="PS50082">
    <property type="entry name" value="WD_REPEATS_2"/>
    <property type="match status" value="10"/>
</dbReference>
<dbReference type="Proteomes" id="UP000504638">
    <property type="component" value="Unplaced"/>
</dbReference>
<dbReference type="PANTHER" id="PTHR19879:SF9">
    <property type="entry name" value="TRANSCRIPTION INITIATION FACTOR TFIID SUBUNIT 5"/>
    <property type="match status" value="1"/>
</dbReference>
<dbReference type="PRINTS" id="PR00320">
    <property type="entry name" value="GPROTEINBRPT"/>
</dbReference>
<dbReference type="InterPro" id="IPR011047">
    <property type="entry name" value="Quinoprotein_ADH-like_sf"/>
</dbReference>
<evidence type="ECO:0000256" key="1">
    <source>
        <dbReference type="ARBA" id="ARBA00022574"/>
    </source>
</evidence>
<evidence type="ECO:0000256" key="2">
    <source>
        <dbReference type="ARBA" id="ARBA00022737"/>
    </source>
</evidence>
<dbReference type="SUPFAM" id="SSF50998">
    <property type="entry name" value="Quinoprotein alcohol dehydrogenase-like"/>
    <property type="match status" value="1"/>
</dbReference>
<reference evidence="6" key="3">
    <citation type="submission" date="2025-04" db="UniProtKB">
        <authorList>
            <consortium name="RefSeq"/>
        </authorList>
    </citation>
    <scope>IDENTIFICATION</scope>
    <source>
        <strain evidence="6">CBS 781.70</strain>
    </source>
</reference>
<dbReference type="Gene3D" id="2.130.10.10">
    <property type="entry name" value="YVTN repeat-like/Quinoprotein amine dehydrogenase"/>
    <property type="match status" value="6"/>
</dbReference>
<evidence type="ECO:0000256" key="3">
    <source>
        <dbReference type="PROSITE-ProRule" id="PRU00221"/>
    </source>
</evidence>
<protein>
    <submittedName>
        <fullName evidence="4 6">WD40 repeat-like protein</fullName>
    </submittedName>
</protein>
<dbReference type="GeneID" id="54422235"/>